<dbReference type="Gene3D" id="1.10.10.10">
    <property type="entry name" value="Winged helix-like DNA-binding domain superfamily/Winged helix DNA-binding domain"/>
    <property type="match status" value="1"/>
</dbReference>
<proteinExistence type="inferred from homology"/>
<dbReference type="PATRIC" id="fig|1515334.3.peg.4373"/>
<dbReference type="Pfam" id="PF03466">
    <property type="entry name" value="LysR_substrate"/>
    <property type="match status" value="1"/>
</dbReference>
<dbReference type="AlphaFoldDB" id="A0A0B3S2R2"/>
<dbReference type="Pfam" id="PF00126">
    <property type="entry name" value="HTH_1"/>
    <property type="match status" value="1"/>
</dbReference>
<dbReference type="InterPro" id="IPR036390">
    <property type="entry name" value="WH_DNA-bd_sf"/>
</dbReference>
<dbReference type="SUPFAM" id="SSF46785">
    <property type="entry name" value="Winged helix' DNA-binding domain"/>
    <property type="match status" value="1"/>
</dbReference>
<dbReference type="PROSITE" id="PS50931">
    <property type="entry name" value="HTH_LYSR"/>
    <property type="match status" value="1"/>
</dbReference>
<dbReference type="PANTHER" id="PTHR30346:SF0">
    <property type="entry name" value="HCA OPERON TRANSCRIPTIONAL ACTIVATOR HCAR"/>
    <property type="match status" value="1"/>
</dbReference>
<keyword evidence="7" id="KW-1185">Reference proteome</keyword>
<accession>A0A0B3S2R2</accession>
<comment type="caution">
    <text evidence="6">The sequence shown here is derived from an EMBL/GenBank/DDBJ whole genome shotgun (WGS) entry which is preliminary data.</text>
</comment>
<keyword evidence="2" id="KW-0805">Transcription regulation</keyword>
<comment type="similarity">
    <text evidence="1">Belongs to the LysR transcriptional regulatory family.</text>
</comment>
<evidence type="ECO:0000256" key="4">
    <source>
        <dbReference type="ARBA" id="ARBA00023163"/>
    </source>
</evidence>
<keyword evidence="3" id="KW-0238">DNA-binding</keyword>
<dbReference type="PANTHER" id="PTHR30346">
    <property type="entry name" value="TRANSCRIPTIONAL DUAL REGULATOR HCAR-RELATED"/>
    <property type="match status" value="1"/>
</dbReference>
<dbReference type="GO" id="GO:0003677">
    <property type="term" value="F:DNA binding"/>
    <property type="evidence" value="ECO:0007669"/>
    <property type="project" value="UniProtKB-KW"/>
</dbReference>
<dbReference type="Gene3D" id="3.40.190.10">
    <property type="entry name" value="Periplasmic binding protein-like II"/>
    <property type="match status" value="2"/>
</dbReference>
<dbReference type="EMBL" id="JSUQ01000020">
    <property type="protein sequence ID" value="KHQ50976.1"/>
    <property type="molecule type" value="Genomic_DNA"/>
</dbReference>
<dbReference type="GO" id="GO:0003700">
    <property type="term" value="F:DNA-binding transcription factor activity"/>
    <property type="evidence" value="ECO:0007669"/>
    <property type="project" value="InterPro"/>
</dbReference>
<organism evidence="6 7">
    <name type="scientific">Mameliella alba</name>
    <dbReference type="NCBI Taxonomy" id="561184"/>
    <lineage>
        <taxon>Bacteria</taxon>
        <taxon>Pseudomonadati</taxon>
        <taxon>Pseudomonadota</taxon>
        <taxon>Alphaproteobacteria</taxon>
        <taxon>Rhodobacterales</taxon>
        <taxon>Roseobacteraceae</taxon>
        <taxon>Mameliella</taxon>
    </lineage>
</organism>
<dbReference type="PRINTS" id="PR00039">
    <property type="entry name" value="HTHLYSR"/>
</dbReference>
<dbReference type="STRING" id="561184.SAMN05216376_102460"/>
<evidence type="ECO:0000256" key="3">
    <source>
        <dbReference type="ARBA" id="ARBA00023125"/>
    </source>
</evidence>
<dbReference type="InterPro" id="IPR036388">
    <property type="entry name" value="WH-like_DNA-bd_sf"/>
</dbReference>
<sequence length="309" mass="34430">MMLVQGGSAVDFKRLTYFVAVAEELHFGRAATRLGIAQPPLSRQIAQLEAELGVTLFDRSRSAIRRTQAGDALLTRARDILDRMEQAEREVRRIGEGAAGRLRIAFIGSASHGVLPELIREFRNLYPDIELALSAMNNAELKTALIERQIDVAFARPALEDDEIRCFPIHEEPLILAVPEESDLARQDRIALADLKRETFVLYPRRPRPSFADHIIEICKKEGFIPASEVLAQDYQTAVSLVSVGVGISVVPRSVSQSDRHGVVFRVYEGFNPGTAISFAVRGDNQGVHTRNFQTLAQKFARRVRKDTG</sequence>
<name>A0A0B3S2R2_9RHOB</name>
<dbReference type="SUPFAM" id="SSF53850">
    <property type="entry name" value="Periplasmic binding protein-like II"/>
    <property type="match status" value="1"/>
</dbReference>
<dbReference type="CDD" id="cd08414">
    <property type="entry name" value="PBP2_LTTR_aromatics_like"/>
    <property type="match status" value="1"/>
</dbReference>
<dbReference type="InterPro" id="IPR005119">
    <property type="entry name" value="LysR_subst-bd"/>
</dbReference>
<evidence type="ECO:0000259" key="5">
    <source>
        <dbReference type="PROSITE" id="PS50931"/>
    </source>
</evidence>
<evidence type="ECO:0000256" key="1">
    <source>
        <dbReference type="ARBA" id="ARBA00009437"/>
    </source>
</evidence>
<dbReference type="GO" id="GO:0032993">
    <property type="term" value="C:protein-DNA complex"/>
    <property type="evidence" value="ECO:0007669"/>
    <property type="project" value="TreeGrafter"/>
</dbReference>
<protein>
    <submittedName>
        <fullName evidence="6">LysR family transcriptional regulator</fullName>
    </submittedName>
</protein>
<dbReference type="Proteomes" id="UP000030960">
    <property type="component" value="Unassembled WGS sequence"/>
</dbReference>
<evidence type="ECO:0000256" key="2">
    <source>
        <dbReference type="ARBA" id="ARBA00023015"/>
    </source>
</evidence>
<evidence type="ECO:0000313" key="7">
    <source>
        <dbReference type="Proteomes" id="UP000030960"/>
    </source>
</evidence>
<keyword evidence="4" id="KW-0804">Transcription</keyword>
<dbReference type="InterPro" id="IPR000847">
    <property type="entry name" value="LysR_HTH_N"/>
</dbReference>
<evidence type="ECO:0000313" key="6">
    <source>
        <dbReference type="EMBL" id="KHQ50976.1"/>
    </source>
</evidence>
<feature type="domain" description="HTH lysR-type" evidence="5">
    <location>
        <begin position="10"/>
        <end position="67"/>
    </location>
</feature>
<dbReference type="FunFam" id="1.10.10.10:FF:000001">
    <property type="entry name" value="LysR family transcriptional regulator"/>
    <property type="match status" value="1"/>
</dbReference>
<reference evidence="6 7" key="1">
    <citation type="submission" date="2014-10" db="EMBL/GenBank/DDBJ databases">
        <title>Genome sequence of Ponticoccus sp. strain UMTAT08 isolated from clonal culture of toxic dinoflagellate Alexandrium tamiyavanichii.</title>
        <authorList>
            <person name="Gan H.Y."/>
            <person name="Muhd D.-D."/>
            <person name="Mohd Noor M.E."/>
            <person name="Yeong Y.S."/>
            <person name="Usup G."/>
        </authorList>
    </citation>
    <scope>NUCLEOTIDE SEQUENCE [LARGE SCALE GENOMIC DNA]</scope>
    <source>
        <strain evidence="6 7">UMTAT08</strain>
    </source>
</reference>
<gene>
    <name evidence="6" type="ORF">OA50_04343</name>
</gene>